<dbReference type="Proteomes" id="UP001164746">
    <property type="component" value="Chromosome 1"/>
</dbReference>
<proteinExistence type="predicted"/>
<reference evidence="1" key="1">
    <citation type="submission" date="2022-11" db="EMBL/GenBank/DDBJ databases">
        <title>Centuries of genome instability and evolution in soft-shell clam transmissible cancer (bioRxiv).</title>
        <authorList>
            <person name="Hart S.F.M."/>
            <person name="Yonemitsu M.A."/>
            <person name="Giersch R.M."/>
            <person name="Beal B.F."/>
            <person name="Arriagada G."/>
            <person name="Davis B.W."/>
            <person name="Ostrander E.A."/>
            <person name="Goff S.P."/>
            <person name="Metzger M.J."/>
        </authorList>
    </citation>
    <scope>NUCLEOTIDE SEQUENCE</scope>
    <source>
        <strain evidence="1">MELC-2E11</strain>
        <tissue evidence="1">Siphon/mantle</tissue>
    </source>
</reference>
<keyword evidence="2" id="KW-1185">Reference proteome</keyword>
<accession>A0ABY7D978</accession>
<feature type="non-terminal residue" evidence="1">
    <location>
        <position position="167"/>
    </location>
</feature>
<organism evidence="1 2">
    <name type="scientific">Mya arenaria</name>
    <name type="common">Soft-shell clam</name>
    <dbReference type="NCBI Taxonomy" id="6604"/>
    <lineage>
        <taxon>Eukaryota</taxon>
        <taxon>Metazoa</taxon>
        <taxon>Spiralia</taxon>
        <taxon>Lophotrochozoa</taxon>
        <taxon>Mollusca</taxon>
        <taxon>Bivalvia</taxon>
        <taxon>Autobranchia</taxon>
        <taxon>Heteroconchia</taxon>
        <taxon>Euheterodonta</taxon>
        <taxon>Imparidentia</taxon>
        <taxon>Neoheterodontei</taxon>
        <taxon>Myida</taxon>
        <taxon>Myoidea</taxon>
        <taxon>Myidae</taxon>
        <taxon>Mya</taxon>
    </lineage>
</organism>
<feature type="non-terminal residue" evidence="1">
    <location>
        <position position="1"/>
    </location>
</feature>
<evidence type="ECO:0000313" key="2">
    <source>
        <dbReference type="Proteomes" id="UP001164746"/>
    </source>
</evidence>
<name>A0ABY7D978_MYAAR</name>
<gene>
    <name evidence="1" type="ORF">MAR_006670</name>
</gene>
<protein>
    <submittedName>
        <fullName evidence="1">Uncharacterized protein</fullName>
    </submittedName>
</protein>
<dbReference type="EMBL" id="CP111012">
    <property type="protein sequence ID" value="WAQ94199.1"/>
    <property type="molecule type" value="Genomic_DNA"/>
</dbReference>
<evidence type="ECO:0000313" key="1">
    <source>
        <dbReference type="EMBL" id="WAQ94199.1"/>
    </source>
</evidence>
<sequence length="167" mass="19906">VLYTSAFSVFGEKHVSPWYTDECEQARRDLKYANKQYRRLRTIECVNLVIGKRRMFRQAKRNAEFKYNQSQRETLHNTATNNPKQFWDLIRKYKNKYENNNSDHSSREIYEHFKTLFSNSESFTDNDVENVINNDTFGDQIIDQLDCDFNVDDVIKAINSLKRGRSP</sequence>